<protein>
    <submittedName>
        <fullName evidence="5">Uncharacterized protein</fullName>
    </submittedName>
</protein>
<keyword evidence="7" id="KW-1185">Reference proteome</keyword>
<dbReference type="Gene3D" id="1.25.40.120">
    <property type="entry name" value="Protein prenylyltransferase"/>
    <property type="match status" value="1"/>
</dbReference>
<keyword evidence="3" id="KW-0808">Transferase</keyword>
<dbReference type="SUPFAM" id="SSF48439">
    <property type="entry name" value="Protein prenylyltransferase"/>
    <property type="match status" value="1"/>
</dbReference>
<evidence type="ECO:0000313" key="7">
    <source>
        <dbReference type="Proteomes" id="UP000027002"/>
    </source>
</evidence>
<evidence type="ECO:0000256" key="4">
    <source>
        <dbReference type="ARBA" id="ARBA00022737"/>
    </source>
</evidence>
<dbReference type="EMBL" id="BBTG02000024">
    <property type="protein sequence ID" value="GAO19084.1"/>
    <property type="molecule type" value="Genomic_DNA"/>
</dbReference>
<dbReference type="EMBL" id="CP072758">
    <property type="protein sequence ID" value="QUC23007.1"/>
    <property type="molecule type" value="Genomic_DNA"/>
</dbReference>
<evidence type="ECO:0000313" key="5">
    <source>
        <dbReference type="EMBL" id="GAO19084.1"/>
    </source>
</evidence>
<keyword evidence="2" id="KW-0637">Prenyltransferase</keyword>
<keyword evidence="4" id="KW-0677">Repeat</keyword>
<dbReference type="KEGG" id="uvi:66068025"/>
<evidence type="ECO:0000256" key="3">
    <source>
        <dbReference type="ARBA" id="ARBA00022679"/>
    </source>
</evidence>
<dbReference type="InterPro" id="IPR002088">
    <property type="entry name" value="Prenyl_trans_a"/>
</dbReference>
<organism evidence="5 8">
    <name type="scientific">Ustilaginoidea virens</name>
    <name type="common">Rice false smut fungus</name>
    <name type="synonym">Villosiclava virens</name>
    <dbReference type="NCBI Taxonomy" id="1159556"/>
    <lineage>
        <taxon>Eukaryota</taxon>
        <taxon>Fungi</taxon>
        <taxon>Dikarya</taxon>
        <taxon>Ascomycota</taxon>
        <taxon>Pezizomycotina</taxon>
        <taxon>Sordariomycetes</taxon>
        <taxon>Hypocreomycetidae</taxon>
        <taxon>Hypocreales</taxon>
        <taxon>Clavicipitaceae</taxon>
        <taxon>Ustilaginoidea</taxon>
    </lineage>
</organism>
<dbReference type="PANTHER" id="PTHR11129:SF3">
    <property type="entry name" value="PROTEIN PRENYLTRANSFERASE ALPHA SUBUNIT REPEAT-CONTAINING PROTEIN 1"/>
    <property type="match status" value="1"/>
</dbReference>
<dbReference type="HOGENOM" id="CLU_044597_1_0_1"/>
<evidence type="ECO:0000313" key="6">
    <source>
        <dbReference type="EMBL" id="QUC23007.1"/>
    </source>
</evidence>
<dbReference type="Proteomes" id="UP000027002">
    <property type="component" value="Chromosome 6"/>
</dbReference>
<gene>
    <name evidence="6" type="ORF">UV8b_07248</name>
    <name evidence="5" type="ORF">UVI_02042160</name>
</gene>
<dbReference type="Pfam" id="PF01239">
    <property type="entry name" value="PPTA"/>
    <property type="match status" value="1"/>
</dbReference>
<reference evidence="6" key="3">
    <citation type="submission" date="2020-03" db="EMBL/GenBank/DDBJ databases">
        <title>A mixture of massive structural variations and highly conserved coding sequences in Ustilaginoidea virens genome.</title>
        <authorList>
            <person name="Zhang K."/>
            <person name="Zhao Z."/>
            <person name="Zhang Z."/>
            <person name="Li Y."/>
            <person name="Hsiang T."/>
            <person name="Sun W."/>
        </authorList>
    </citation>
    <scope>NUCLEOTIDE SEQUENCE</scope>
    <source>
        <strain evidence="6">UV-8b</strain>
    </source>
</reference>
<evidence type="ECO:0000256" key="1">
    <source>
        <dbReference type="ARBA" id="ARBA00006734"/>
    </source>
</evidence>
<sequence length="358" mass="40573">MSRALDPSVKEALGNGRHADVFEQVATVFSTTQQQHGYLEIEILPRSHAVDESAHFLQDGRFVAIPRLRLAQAFLHARRILASSLSQSGEPVAGDDDELQSSTAVILLMDPEHLTAANTRKRLLLRKRQSQAAGSAGYRERLARESFVLNSLLTSRLHRHTKSPVLWNHKRWLLRQMEQAELPVDTAHEFERVICVAAERHARNYHAWSYARDVMALRTSREGRGTGQPDTGAGEIVALVARWCRLHHDDISGWSFLLHLALLFPSRAAGVFDDVVSLTEKYRWRNESVWHFVRNAALVPGVHQVQVQPTDEARVTRVWKMLRREVAEEGDLEARMLEAKILDRAAGYIGVDPDSWRA</sequence>
<evidence type="ECO:0000313" key="8">
    <source>
        <dbReference type="Proteomes" id="UP000054053"/>
    </source>
</evidence>
<reference evidence="5" key="1">
    <citation type="journal article" date="2016" name="Genome Announc.">
        <title>Genome Sequence of Ustilaginoidea virens IPU010, a Rice Pathogenic Fungus Causing False Smut.</title>
        <authorList>
            <person name="Kumagai T."/>
            <person name="Ishii T."/>
            <person name="Terai G."/>
            <person name="Umemura M."/>
            <person name="Machida M."/>
            <person name="Asai K."/>
        </authorList>
    </citation>
    <scope>NUCLEOTIDE SEQUENCE [LARGE SCALE GENOMIC DNA]</scope>
    <source>
        <strain evidence="5">IPU010</strain>
    </source>
</reference>
<dbReference type="GO" id="GO:0008318">
    <property type="term" value="F:protein prenyltransferase activity"/>
    <property type="evidence" value="ECO:0007669"/>
    <property type="project" value="InterPro"/>
</dbReference>
<reference evidence="8" key="2">
    <citation type="journal article" date="2016" name="Genome Announc.">
        <title>Genome sequence of Ustilaginoidea virens IPU010, a rice pathogenic fungus causing false smut.</title>
        <authorList>
            <person name="Kumagai T."/>
            <person name="Ishii T."/>
            <person name="Terai G."/>
            <person name="Umemura M."/>
            <person name="Machida M."/>
            <person name="Asai K."/>
        </authorList>
    </citation>
    <scope>NUCLEOTIDE SEQUENCE [LARGE SCALE GENOMIC DNA]</scope>
    <source>
        <strain evidence="8">IPU010</strain>
    </source>
</reference>
<dbReference type="Proteomes" id="UP000054053">
    <property type="component" value="Unassembled WGS sequence"/>
</dbReference>
<dbReference type="AlphaFoldDB" id="A0A063BS04"/>
<name>A0A063BS04_USTVR</name>
<dbReference type="PANTHER" id="PTHR11129">
    <property type="entry name" value="PROTEIN FARNESYLTRANSFERASE ALPHA SUBUNIT/RAB GERANYLGERANYL TRANSFERASE ALPHA SUBUNIT"/>
    <property type="match status" value="1"/>
</dbReference>
<dbReference type="OrthoDB" id="5358702at2759"/>
<dbReference type="RefSeq" id="XP_043000680.1">
    <property type="nucleotide sequence ID" value="XM_043144745.1"/>
</dbReference>
<dbReference type="GO" id="GO:0005737">
    <property type="term" value="C:cytoplasm"/>
    <property type="evidence" value="ECO:0007669"/>
    <property type="project" value="TreeGrafter"/>
</dbReference>
<evidence type="ECO:0000256" key="2">
    <source>
        <dbReference type="ARBA" id="ARBA00022602"/>
    </source>
</evidence>
<dbReference type="GeneID" id="66068025"/>
<accession>A0A063BS04</accession>
<comment type="similarity">
    <text evidence="1">Belongs to the protein prenyltransferase subunit alpha family.</text>
</comment>
<proteinExistence type="inferred from homology"/>